<evidence type="ECO:0000256" key="3">
    <source>
        <dbReference type="ARBA" id="ARBA00022690"/>
    </source>
</evidence>
<dbReference type="AlphaFoldDB" id="A0A5S6QWI6"/>
<comment type="subcellular location">
    <subcellularLocation>
        <location evidence="1">Secreted</location>
    </subcellularLocation>
</comment>
<dbReference type="PANTHER" id="PTHR21312:SF28">
    <property type="entry name" value="OVOINHIBITOR-RELATED"/>
    <property type="match status" value="1"/>
</dbReference>
<dbReference type="SMART" id="SM00280">
    <property type="entry name" value="KAZAL"/>
    <property type="match status" value="1"/>
</dbReference>
<feature type="compositionally biased region" description="Basic and acidic residues" evidence="5">
    <location>
        <begin position="230"/>
        <end position="249"/>
    </location>
</feature>
<feature type="signal peptide" evidence="6">
    <location>
        <begin position="1"/>
        <end position="21"/>
    </location>
</feature>
<keyword evidence="2" id="KW-0964">Secreted</keyword>
<evidence type="ECO:0000256" key="2">
    <source>
        <dbReference type="ARBA" id="ARBA00022525"/>
    </source>
</evidence>
<dbReference type="PROSITE" id="PS51465">
    <property type="entry name" value="KAZAL_2"/>
    <property type="match status" value="1"/>
</dbReference>
<dbReference type="InterPro" id="IPR036058">
    <property type="entry name" value="Kazal_dom_sf"/>
</dbReference>
<dbReference type="InterPro" id="IPR002350">
    <property type="entry name" value="Kazal_dom"/>
</dbReference>
<dbReference type="WBParaSite" id="TMUE_3000011488.1">
    <property type="protein sequence ID" value="TMUE_3000011488.1"/>
    <property type="gene ID" value="WBGene00288844"/>
</dbReference>
<dbReference type="PANTHER" id="PTHR21312">
    <property type="entry name" value="SERINE PROTEASE INHIBITOR"/>
    <property type="match status" value="1"/>
</dbReference>
<sequence length="303" mass="34805">MSAVFPAILLTLLFCVPNVSSQFPLVREPFCPPMTWRGQCFNVYRPLCGTDGVTYDNECWMCFRIYNEGFPVKIAYDGECYDDYDPFMALPMELPPPPWIQTMPYFPPVGYHSGKTKPTEKEIESAELYPATGCRLSVRVLSLRSTDSTSEAEAGVIYTLRATRKHSSRTNNPAAITTTFVYSSAAFVAWHAHWWNEYKDTRPHPKILKAYVIGRRSSRPNRFEAQPVKSHPERPKRESRYRTKSVDDPTARYSSSWHIRSSEHVNGCLMWRGPRLVAESKNKKLPDSFPNTKRIVYTPLMEA</sequence>
<reference evidence="9" key="1">
    <citation type="submission" date="2019-12" db="UniProtKB">
        <authorList>
            <consortium name="WormBaseParasite"/>
        </authorList>
    </citation>
    <scope>IDENTIFICATION</scope>
</reference>
<evidence type="ECO:0000259" key="7">
    <source>
        <dbReference type="PROSITE" id="PS51465"/>
    </source>
</evidence>
<feature type="domain" description="Kazal-like" evidence="7">
    <location>
        <begin position="25"/>
        <end position="82"/>
    </location>
</feature>
<dbReference type="Pfam" id="PF00050">
    <property type="entry name" value="Kazal_1"/>
    <property type="match status" value="1"/>
</dbReference>
<name>A0A5S6QWI6_TRIMR</name>
<organism evidence="8 9">
    <name type="scientific">Trichuris muris</name>
    <name type="common">Mouse whipworm</name>
    <dbReference type="NCBI Taxonomy" id="70415"/>
    <lineage>
        <taxon>Eukaryota</taxon>
        <taxon>Metazoa</taxon>
        <taxon>Ecdysozoa</taxon>
        <taxon>Nematoda</taxon>
        <taxon>Enoplea</taxon>
        <taxon>Dorylaimia</taxon>
        <taxon>Trichinellida</taxon>
        <taxon>Trichuridae</taxon>
        <taxon>Trichuris</taxon>
    </lineage>
</organism>
<evidence type="ECO:0000313" key="8">
    <source>
        <dbReference type="Proteomes" id="UP000046395"/>
    </source>
</evidence>
<evidence type="ECO:0000256" key="5">
    <source>
        <dbReference type="SAM" id="MobiDB-lite"/>
    </source>
</evidence>
<keyword evidence="3" id="KW-0646">Protease inhibitor</keyword>
<dbReference type="GO" id="GO:0005576">
    <property type="term" value="C:extracellular region"/>
    <property type="evidence" value="ECO:0007669"/>
    <property type="project" value="UniProtKB-SubCell"/>
</dbReference>
<keyword evidence="4" id="KW-1015">Disulfide bond</keyword>
<protein>
    <submittedName>
        <fullName evidence="9">Kazal-like domain-containing protein</fullName>
    </submittedName>
</protein>
<evidence type="ECO:0000256" key="4">
    <source>
        <dbReference type="ARBA" id="ARBA00023157"/>
    </source>
</evidence>
<feature type="region of interest" description="Disordered" evidence="5">
    <location>
        <begin position="219"/>
        <end position="249"/>
    </location>
</feature>
<proteinExistence type="predicted"/>
<dbReference type="SUPFAM" id="SSF100895">
    <property type="entry name" value="Kazal-type serine protease inhibitors"/>
    <property type="match status" value="1"/>
</dbReference>
<evidence type="ECO:0000256" key="6">
    <source>
        <dbReference type="SAM" id="SignalP"/>
    </source>
</evidence>
<evidence type="ECO:0000313" key="9">
    <source>
        <dbReference type="WBParaSite" id="TMUE_3000011488.1"/>
    </source>
</evidence>
<dbReference type="STRING" id="70415.A0A5S6QWI6"/>
<dbReference type="Gene3D" id="3.30.60.30">
    <property type="match status" value="1"/>
</dbReference>
<dbReference type="GO" id="GO:0030414">
    <property type="term" value="F:peptidase inhibitor activity"/>
    <property type="evidence" value="ECO:0007669"/>
    <property type="project" value="UniProtKB-KW"/>
</dbReference>
<keyword evidence="8" id="KW-1185">Reference proteome</keyword>
<keyword evidence="6" id="KW-0732">Signal</keyword>
<accession>A0A5S6QWI6</accession>
<dbReference type="Proteomes" id="UP000046395">
    <property type="component" value="Unassembled WGS sequence"/>
</dbReference>
<feature type="chain" id="PRO_5024363104" evidence="6">
    <location>
        <begin position="22"/>
        <end position="303"/>
    </location>
</feature>
<dbReference type="PROSITE" id="PS00282">
    <property type="entry name" value="KAZAL_1"/>
    <property type="match status" value="1"/>
</dbReference>
<evidence type="ECO:0000256" key="1">
    <source>
        <dbReference type="ARBA" id="ARBA00004613"/>
    </source>
</evidence>